<dbReference type="SUPFAM" id="SSF63867">
    <property type="entry name" value="MoeA C-terminal domain-like"/>
    <property type="match status" value="1"/>
</dbReference>
<keyword evidence="6" id="KW-0479">Metal-binding</keyword>
<dbReference type="InterPro" id="IPR005111">
    <property type="entry name" value="MoeA_C_domain_IV"/>
</dbReference>
<dbReference type="Gene3D" id="3.90.105.10">
    <property type="entry name" value="Molybdopterin biosynthesis moea protein, domain 2"/>
    <property type="match status" value="1"/>
</dbReference>
<evidence type="ECO:0000256" key="1">
    <source>
        <dbReference type="ARBA" id="ARBA00002901"/>
    </source>
</evidence>
<dbReference type="CDD" id="cd00887">
    <property type="entry name" value="MoeA"/>
    <property type="match status" value="1"/>
</dbReference>
<feature type="domain" description="MoaB/Mog" evidence="7">
    <location>
        <begin position="186"/>
        <end position="325"/>
    </location>
</feature>
<evidence type="ECO:0000313" key="9">
    <source>
        <dbReference type="Proteomes" id="UP000198635"/>
    </source>
</evidence>
<dbReference type="UniPathway" id="UPA00344"/>
<dbReference type="OrthoDB" id="9804758at2"/>
<dbReference type="NCBIfam" id="TIGR00177">
    <property type="entry name" value="molyb_syn"/>
    <property type="match status" value="1"/>
</dbReference>
<evidence type="ECO:0000313" key="8">
    <source>
        <dbReference type="EMBL" id="SFJ83410.1"/>
    </source>
</evidence>
<dbReference type="InterPro" id="IPR036688">
    <property type="entry name" value="MoeA_C_domain_IV_sf"/>
</dbReference>
<dbReference type="EMBL" id="FORX01000008">
    <property type="protein sequence ID" value="SFJ83410.1"/>
    <property type="molecule type" value="Genomic_DNA"/>
</dbReference>
<dbReference type="GO" id="GO:0061599">
    <property type="term" value="F:molybdopterin molybdotransferase activity"/>
    <property type="evidence" value="ECO:0007669"/>
    <property type="project" value="UniProtKB-UniRule"/>
</dbReference>
<dbReference type="STRING" id="52560.SAMN04488082_10819"/>
<dbReference type="PANTHER" id="PTHR10192">
    <property type="entry name" value="MOLYBDOPTERIN BIOSYNTHESIS PROTEIN"/>
    <property type="match status" value="1"/>
</dbReference>
<accession>A0A1I3UK17</accession>
<dbReference type="InterPro" id="IPR036425">
    <property type="entry name" value="MoaB/Mog-like_dom_sf"/>
</dbReference>
<dbReference type="Pfam" id="PF03453">
    <property type="entry name" value="MoeA_N"/>
    <property type="match status" value="1"/>
</dbReference>
<dbReference type="SMART" id="SM00852">
    <property type="entry name" value="MoCF_biosynth"/>
    <property type="match status" value="1"/>
</dbReference>
<dbReference type="Gene3D" id="3.40.980.10">
    <property type="entry name" value="MoaB/Mog-like domain"/>
    <property type="match status" value="1"/>
</dbReference>
<dbReference type="InterPro" id="IPR036135">
    <property type="entry name" value="MoeA_linker/N_sf"/>
</dbReference>
<dbReference type="NCBIfam" id="NF045515">
    <property type="entry name" value="Glp_gephyrin"/>
    <property type="match status" value="1"/>
</dbReference>
<dbReference type="AlphaFoldDB" id="A0A1I3UK17"/>
<dbReference type="SUPFAM" id="SSF53218">
    <property type="entry name" value="Molybdenum cofactor biosynthesis proteins"/>
    <property type="match status" value="1"/>
</dbReference>
<dbReference type="InterPro" id="IPR001453">
    <property type="entry name" value="MoaB/Mog_dom"/>
</dbReference>
<evidence type="ECO:0000256" key="6">
    <source>
        <dbReference type="RuleBase" id="RU365090"/>
    </source>
</evidence>
<sequence>MDHGFFRVISPARFCELLRGFAPVDSELMPLEDCLGRVLAEDILSGEDIPALDRSCMDGYAVRASDTFGASEGNPAYVELARSAAIDEVVSRPLYSGECMGIATGGSLPPGADAVIMVEHTQMLGDTTVEIRKTVTPGENVMLKGEDVGQGQVAVPAGRRLRPQDVGLMAAIGCTAARVYRRPRCGVVSTGDELVPVDSVPRPGQIRDVNSHTLACMARQSGAQVSAHGLVPDAREALQDALTRCLEENDVVFISGGSSIGTRDLTIEVLESFADSEILAHGVSISPGKPTILARVGGKPVLGLPGQVTSAQIVMLVFGQPLLVHLGGDAGAFDAGRLLMRPAKLGANLSSKPGREDYVRVRLEEQDGQCVAMPRLGKSGLLRTMLDADGLVRLPASLEGMRAGQDVDVWIF</sequence>
<organism evidence="8 9">
    <name type="scientific">Desulfomicrobium apsheronum</name>
    <dbReference type="NCBI Taxonomy" id="52560"/>
    <lineage>
        <taxon>Bacteria</taxon>
        <taxon>Pseudomonadati</taxon>
        <taxon>Thermodesulfobacteriota</taxon>
        <taxon>Desulfovibrionia</taxon>
        <taxon>Desulfovibrionales</taxon>
        <taxon>Desulfomicrobiaceae</taxon>
        <taxon>Desulfomicrobium</taxon>
    </lineage>
</organism>
<comment type="function">
    <text evidence="1 6">Catalyzes the insertion of molybdate into adenylated molybdopterin with the concomitant release of AMP.</text>
</comment>
<dbReference type="InterPro" id="IPR038987">
    <property type="entry name" value="MoeA-like"/>
</dbReference>
<dbReference type="GO" id="GO:0046872">
    <property type="term" value="F:metal ion binding"/>
    <property type="evidence" value="ECO:0007669"/>
    <property type="project" value="UniProtKB-UniRule"/>
</dbReference>
<comment type="cofactor">
    <cofactor evidence="6">
        <name>Mg(2+)</name>
        <dbReference type="ChEBI" id="CHEBI:18420"/>
    </cofactor>
</comment>
<dbReference type="SUPFAM" id="SSF63882">
    <property type="entry name" value="MoeA N-terminal region -like"/>
    <property type="match status" value="1"/>
</dbReference>
<dbReference type="RefSeq" id="WP_092374510.1">
    <property type="nucleotide sequence ID" value="NZ_FORX01000008.1"/>
</dbReference>
<dbReference type="Gene3D" id="2.170.190.11">
    <property type="entry name" value="Molybdopterin biosynthesis moea protein, domain 3"/>
    <property type="match status" value="1"/>
</dbReference>
<gene>
    <name evidence="8" type="ORF">SAMN04488082_10819</name>
</gene>
<keyword evidence="4 6" id="KW-0501">Molybdenum cofactor biosynthesis</keyword>
<evidence type="ECO:0000259" key="7">
    <source>
        <dbReference type="SMART" id="SM00852"/>
    </source>
</evidence>
<dbReference type="PANTHER" id="PTHR10192:SF5">
    <property type="entry name" value="GEPHYRIN"/>
    <property type="match status" value="1"/>
</dbReference>
<dbReference type="InterPro" id="IPR005110">
    <property type="entry name" value="MoeA_linker/N"/>
</dbReference>
<comment type="pathway">
    <text evidence="2 6">Cofactor biosynthesis; molybdopterin biosynthesis.</text>
</comment>
<evidence type="ECO:0000256" key="3">
    <source>
        <dbReference type="ARBA" id="ARBA00010763"/>
    </source>
</evidence>
<evidence type="ECO:0000256" key="4">
    <source>
        <dbReference type="ARBA" id="ARBA00023150"/>
    </source>
</evidence>
<dbReference type="GO" id="GO:0006777">
    <property type="term" value="P:Mo-molybdopterin cofactor biosynthetic process"/>
    <property type="evidence" value="ECO:0007669"/>
    <property type="project" value="UniProtKB-UniRule"/>
</dbReference>
<protein>
    <recommendedName>
        <fullName evidence="6">Molybdopterin molybdenumtransferase</fullName>
        <ecNumber evidence="6">2.10.1.1</ecNumber>
    </recommendedName>
</protein>
<dbReference type="Gene3D" id="2.40.340.10">
    <property type="entry name" value="MoeA, C-terminal, domain IV"/>
    <property type="match status" value="1"/>
</dbReference>
<comment type="catalytic activity">
    <reaction evidence="5">
        <text>adenylyl-molybdopterin + molybdate = Mo-molybdopterin + AMP + H(+)</text>
        <dbReference type="Rhea" id="RHEA:35047"/>
        <dbReference type="ChEBI" id="CHEBI:15378"/>
        <dbReference type="ChEBI" id="CHEBI:36264"/>
        <dbReference type="ChEBI" id="CHEBI:62727"/>
        <dbReference type="ChEBI" id="CHEBI:71302"/>
        <dbReference type="ChEBI" id="CHEBI:456215"/>
        <dbReference type="EC" id="2.10.1.1"/>
    </reaction>
</comment>
<keyword evidence="6" id="KW-0808">Transferase</keyword>
<keyword evidence="6" id="KW-0500">Molybdenum</keyword>
<name>A0A1I3UK17_9BACT</name>
<dbReference type="EC" id="2.10.1.1" evidence="6"/>
<evidence type="ECO:0000256" key="5">
    <source>
        <dbReference type="ARBA" id="ARBA00047317"/>
    </source>
</evidence>
<dbReference type="Pfam" id="PF03454">
    <property type="entry name" value="MoeA_C"/>
    <property type="match status" value="1"/>
</dbReference>
<keyword evidence="6" id="KW-0460">Magnesium</keyword>
<keyword evidence="9" id="KW-1185">Reference proteome</keyword>
<proteinExistence type="inferred from homology"/>
<reference evidence="9" key="1">
    <citation type="submission" date="2016-10" db="EMBL/GenBank/DDBJ databases">
        <authorList>
            <person name="Varghese N."/>
            <person name="Submissions S."/>
        </authorList>
    </citation>
    <scope>NUCLEOTIDE SEQUENCE [LARGE SCALE GENOMIC DNA]</scope>
    <source>
        <strain evidence="9">DSM 5918</strain>
    </source>
</reference>
<comment type="similarity">
    <text evidence="3 6">Belongs to the MoeA family.</text>
</comment>
<dbReference type="Proteomes" id="UP000198635">
    <property type="component" value="Unassembled WGS sequence"/>
</dbReference>
<dbReference type="Pfam" id="PF00994">
    <property type="entry name" value="MoCF_biosynth"/>
    <property type="match status" value="1"/>
</dbReference>
<evidence type="ECO:0000256" key="2">
    <source>
        <dbReference type="ARBA" id="ARBA00005046"/>
    </source>
</evidence>
<dbReference type="GO" id="GO:0005829">
    <property type="term" value="C:cytosol"/>
    <property type="evidence" value="ECO:0007669"/>
    <property type="project" value="TreeGrafter"/>
</dbReference>